<dbReference type="PANTHER" id="PTHR43666:SF1">
    <property type="entry name" value="CONSERVED PROTEIN"/>
    <property type="match status" value="1"/>
</dbReference>
<dbReference type="SUPFAM" id="SSF111283">
    <property type="entry name" value="Putative modulator of DNA gyrase, PmbA/TldD"/>
    <property type="match status" value="1"/>
</dbReference>
<dbReference type="GO" id="GO:0006508">
    <property type="term" value="P:proteolysis"/>
    <property type="evidence" value="ECO:0007669"/>
    <property type="project" value="InterPro"/>
</dbReference>
<proteinExistence type="inferred from homology"/>
<dbReference type="Pfam" id="PF01523">
    <property type="entry name" value="PmbA_TldD_1st"/>
    <property type="match status" value="1"/>
</dbReference>
<protein>
    <submittedName>
        <fullName evidence="5">TldD/PmbA family protein</fullName>
    </submittedName>
</protein>
<evidence type="ECO:0000259" key="4">
    <source>
        <dbReference type="Pfam" id="PF19290"/>
    </source>
</evidence>
<dbReference type="InterPro" id="IPR002510">
    <property type="entry name" value="Metalloprtase-TldD/E_N"/>
</dbReference>
<dbReference type="InterPro" id="IPR045570">
    <property type="entry name" value="Metalloprtase-TldD/E_cen_dom"/>
</dbReference>
<evidence type="ECO:0000313" key="5">
    <source>
        <dbReference type="EMBL" id="QJR36843.1"/>
    </source>
</evidence>
<dbReference type="PANTHER" id="PTHR43666">
    <property type="entry name" value="TLDD PROTEIN"/>
    <property type="match status" value="1"/>
</dbReference>
<evidence type="ECO:0000256" key="1">
    <source>
        <dbReference type="ARBA" id="ARBA00005836"/>
    </source>
</evidence>
<dbReference type="Gene3D" id="3.30.2290.10">
    <property type="entry name" value="PmbA/TldD superfamily"/>
    <property type="match status" value="1"/>
</dbReference>
<evidence type="ECO:0000259" key="2">
    <source>
        <dbReference type="Pfam" id="PF01523"/>
    </source>
</evidence>
<dbReference type="InterPro" id="IPR036059">
    <property type="entry name" value="TldD/PmbA_sf"/>
</dbReference>
<dbReference type="EMBL" id="CP053085">
    <property type="protein sequence ID" value="QJR36843.1"/>
    <property type="molecule type" value="Genomic_DNA"/>
</dbReference>
<accession>A0A6M4IQ64</accession>
<dbReference type="Pfam" id="PF19289">
    <property type="entry name" value="PmbA_TldD_3rd"/>
    <property type="match status" value="1"/>
</dbReference>
<keyword evidence="6" id="KW-1185">Reference proteome</keyword>
<organism evidence="5 6">
    <name type="scientific">Gemmatimonas groenlandica</name>
    <dbReference type="NCBI Taxonomy" id="2732249"/>
    <lineage>
        <taxon>Bacteria</taxon>
        <taxon>Pseudomonadati</taxon>
        <taxon>Gemmatimonadota</taxon>
        <taxon>Gemmatimonadia</taxon>
        <taxon>Gemmatimonadales</taxon>
        <taxon>Gemmatimonadaceae</taxon>
        <taxon>Gemmatimonas</taxon>
    </lineage>
</organism>
<name>A0A6M4IQ64_9BACT</name>
<evidence type="ECO:0000313" key="6">
    <source>
        <dbReference type="Proteomes" id="UP000500938"/>
    </source>
</evidence>
<dbReference type="Proteomes" id="UP000500938">
    <property type="component" value="Chromosome"/>
</dbReference>
<feature type="domain" description="Metalloprotease TldD/E central" evidence="4">
    <location>
        <begin position="132"/>
        <end position="222"/>
    </location>
</feature>
<dbReference type="RefSeq" id="WP_171226276.1">
    <property type="nucleotide sequence ID" value="NZ_CP053085.1"/>
</dbReference>
<dbReference type="KEGG" id="ggr:HKW67_15620"/>
<comment type="similarity">
    <text evidence="1">Belongs to the peptidase U62 family.</text>
</comment>
<dbReference type="InterPro" id="IPR035068">
    <property type="entry name" value="TldD/PmbA_N"/>
</dbReference>
<dbReference type="AlphaFoldDB" id="A0A6M4IQ64"/>
<dbReference type="Pfam" id="PF19290">
    <property type="entry name" value="PmbA_TldD_2nd"/>
    <property type="match status" value="1"/>
</dbReference>
<feature type="domain" description="Metalloprotease TldD/E N-terminal" evidence="2">
    <location>
        <begin position="33"/>
        <end position="97"/>
    </location>
</feature>
<dbReference type="GO" id="GO:0008237">
    <property type="term" value="F:metallopeptidase activity"/>
    <property type="evidence" value="ECO:0007669"/>
    <property type="project" value="InterPro"/>
</dbReference>
<reference evidence="5 6" key="1">
    <citation type="submission" date="2020-05" db="EMBL/GenBank/DDBJ databases">
        <title>Complete genome sequence of Gemmatimonas greenlandica TET16.</title>
        <authorList>
            <person name="Zeng Y."/>
        </authorList>
    </citation>
    <scope>NUCLEOTIDE SEQUENCE [LARGE SCALE GENOMIC DNA]</scope>
    <source>
        <strain evidence="5 6">TET16</strain>
    </source>
</reference>
<gene>
    <name evidence="5" type="ORF">HKW67_15620</name>
</gene>
<sequence>MRERASANDAMLTREQAMAIVEKAVKMSKADAVDVQVNTYTQGNIRFADNQVSTAGATTDAQLGIQSAFGPKHAVVTTNDLSDEAIKRAVEQSERLARLAPDDPESMPQLGSQQYTPVNSYFESSASLTADDRAKAALIALEMARKAGDVKAAGYLVNTAGALAIGNSTGMFAYHRSTNVNYTLTARTSDGTGSGWAAADHADWAQIDARRVAETAVQKARLSQKPVALEPGRYTVILEPQAVGDLVQLIANYADARSADEGRSPFVKQGGGNKVGEKIVDERVTIFSDPSDPQLLGRPWDFEGMPLGRQVWIENGVLKQLIYSRFWAKKQSKTPTGGPSTFKMAGGTQSVEDLIKGTTRGILVTRLWYLREVDPRTVLYTGLTRDGTFLVENGKITKSLRNFRFNESPLFLLNNIEALGRPERLAGTEQGGDVVMPSIKARDFNFTSLSEAV</sequence>
<feature type="domain" description="Metalloprotease TldD/E C-terminal" evidence="3">
    <location>
        <begin position="231"/>
        <end position="447"/>
    </location>
</feature>
<evidence type="ECO:0000259" key="3">
    <source>
        <dbReference type="Pfam" id="PF19289"/>
    </source>
</evidence>
<dbReference type="InterPro" id="IPR045569">
    <property type="entry name" value="Metalloprtase-TldD/E_C"/>
</dbReference>